<protein>
    <submittedName>
        <fullName evidence="1">Uncharacterized protein</fullName>
    </submittedName>
</protein>
<organism evidence="1 2">
    <name type="scientific">Jaapia argillacea MUCL 33604</name>
    <dbReference type="NCBI Taxonomy" id="933084"/>
    <lineage>
        <taxon>Eukaryota</taxon>
        <taxon>Fungi</taxon>
        <taxon>Dikarya</taxon>
        <taxon>Basidiomycota</taxon>
        <taxon>Agaricomycotina</taxon>
        <taxon>Agaricomycetes</taxon>
        <taxon>Agaricomycetidae</taxon>
        <taxon>Jaapiales</taxon>
        <taxon>Jaapiaceae</taxon>
        <taxon>Jaapia</taxon>
    </lineage>
</organism>
<proteinExistence type="predicted"/>
<sequence>MPLPRQPIASTVVSNLVFTNQQTAQLLIDRDEFGTSLYLLTQSASQTESHFSVFVIQPFTLAPSFCELQTFVVGKAMNFSVHFTGQFLAIGFQSCVKIFRFLDGTSAQMEVDIPIMIASVCPIPPTQCPGFIQGISSSYRCSSWNRI</sequence>
<reference evidence="2" key="1">
    <citation type="journal article" date="2014" name="Proc. Natl. Acad. Sci. U.S.A.">
        <title>Extensive sampling of basidiomycete genomes demonstrates inadequacy of the white-rot/brown-rot paradigm for wood decay fungi.</title>
        <authorList>
            <person name="Riley R."/>
            <person name="Salamov A.A."/>
            <person name="Brown D.W."/>
            <person name="Nagy L.G."/>
            <person name="Floudas D."/>
            <person name="Held B.W."/>
            <person name="Levasseur A."/>
            <person name="Lombard V."/>
            <person name="Morin E."/>
            <person name="Otillar R."/>
            <person name="Lindquist E.A."/>
            <person name="Sun H."/>
            <person name="LaButti K.M."/>
            <person name="Schmutz J."/>
            <person name="Jabbour D."/>
            <person name="Luo H."/>
            <person name="Baker S.E."/>
            <person name="Pisabarro A.G."/>
            <person name="Walton J.D."/>
            <person name="Blanchette R.A."/>
            <person name="Henrissat B."/>
            <person name="Martin F."/>
            <person name="Cullen D."/>
            <person name="Hibbett D.S."/>
            <person name="Grigoriev I.V."/>
        </authorList>
    </citation>
    <scope>NUCLEOTIDE SEQUENCE [LARGE SCALE GENOMIC DNA]</scope>
    <source>
        <strain evidence="2">MUCL 33604</strain>
    </source>
</reference>
<keyword evidence="2" id="KW-1185">Reference proteome</keyword>
<dbReference type="HOGENOM" id="CLU_1768352_0_0_1"/>
<evidence type="ECO:0000313" key="1">
    <source>
        <dbReference type="EMBL" id="KDQ48926.1"/>
    </source>
</evidence>
<dbReference type="EMBL" id="KL197931">
    <property type="protein sequence ID" value="KDQ48926.1"/>
    <property type="molecule type" value="Genomic_DNA"/>
</dbReference>
<gene>
    <name evidence="1" type="ORF">JAAARDRAFT_201309</name>
</gene>
<dbReference type="InParanoid" id="A0A067PEQ1"/>
<name>A0A067PEQ1_9AGAM</name>
<accession>A0A067PEQ1</accession>
<dbReference type="AlphaFoldDB" id="A0A067PEQ1"/>
<evidence type="ECO:0000313" key="2">
    <source>
        <dbReference type="Proteomes" id="UP000027265"/>
    </source>
</evidence>
<dbReference type="Proteomes" id="UP000027265">
    <property type="component" value="Unassembled WGS sequence"/>
</dbReference>